<name>A0A0F9LMS9_9ZZZZ</name>
<comment type="caution">
    <text evidence="1">The sequence shown here is derived from an EMBL/GenBank/DDBJ whole genome shotgun (WGS) entry which is preliminary data.</text>
</comment>
<accession>A0A0F9LMS9</accession>
<reference evidence="1" key="1">
    <citation type="journal article" date="2015" name="Nature">
        <title>Complex archaea that bridge the gap between prokaryotes and eukaryotes.</title>
        <authorList>
            <person name="Spang A."/>
            <person name="Saw J.H."/>
            <person name="Jorgensen S.L."/>
            <person name="Zaremba-Niedzwiedzka K."/>
            <person name="Martijn J."/>
            <person name="Lind A.E."/>
            <person name="van Eijk R."/>
            <person name="Schleper C."/>
            <person name="Guy L."/>
            <person name="Ettema T.J."/>
        </authorList>
    </citation>
    <scope>NUCLEOTIDE SEQUENCE</scope>
</reference>
<dbReference type="AlphaFoldDB" id="A0A0F9LMS9"/>
<protein>
    <submittedName>
        <fullName evidence="1">Uncharacterized protein</fullName>
    </submittedName>
</protein>
<dbReference type="EMBL" id="LAZR01010683">
    <property type="protein sequence ID" value="KKM65685.1"/>
    <property type="molecule type" value="Genomic_DNA"/>
</dbReference>
<evidence type="ECO:0000313" key="1">
    <source>
        <dbReference type="EMBL" id="KKM65685.1"/>
    </source>
</evidence>
<organism evidence="1">
    <name type="scientific">marine sediment metagenome</name>
    <dbReference type="NCBI Taxonomy" id="412755"/>
    <lineage>
        <taxon>unclassified sequences</taxon>
        <taxon>metagenomes</taxon>
        <taxon>ecological metagenomes</taxon>
    </lineage>
</organism>
<sequence>MKRRSFITRISLALAAIPFINLINLDPYLYKCWETKKLVPMHLDYIKACRLAGMPRDDMGKMSVVEVLNNKWIPIQFKNIKKGDKFRMIRPGGYILNGDHSRPGNPNNISVNIALNDACPCSDSYGVKIQNYAVTSELC</sequence>
<gene>
    <name evidence="1" type="ORF">LCGC14_1488760</name>
</gene>
<proteinExistence type="predicted"/>